<dbReference type="KEGG" id="ruf:TH63_03890"/>
<dbReference type="GO" id="GO:0016787">
    <property type="term" value="F:hydrolase activity"/>
    <property type="evidence" value="ECO:0007669"/>
    <property type="project" value="UniProtKB-KW"/>
</dbReference>
<accession>A0A0H4VH29</accession>
<evidence type="ECO:0000313" key="2">
    <source>
        <dbReference type="EMBL" id="AKQ44965.1"/>
    </source>
</evidence>
<dbReference type="Proteomes" id="UP000036458">
    <property type="component" value="Chromosome"/>
</dbReference>
<dbReference type="Pfam" id="PF01966">
    <property type="entry name" value="HD"/>
    <property type="match status" value="1"/>
</dbReference>
<dbReference type="OrthoDB" id="9801160at2"/>
<gene>
    <name evidence="2" type="ORF">TH63_03890</name>
</gene>
<dbReference type="PANTHER" id="PTHR38659">
    <property type="entry name" value="METAL-DEPENDENT PHOSPHOHYDROLASE"/>
    <property type="match status" value="1"/>
</dbReference>
<dbReference type="AlphaFoldDB" id="A0A0H4VH29"/>
<keyword evidence="2" id="KW-0378">Hydrolase</keyword>
<name>A0A0H4VH29_9BACT</name>
<organism evidence="2 3">
    <name type="scientific">Rufibacter radiotolerans</name>
    <dbReference type="NCBI Taxonomy" id="1379910"/>
    <lineage>
        <taxon>Bacteria</taxon>
        <taxon>Pseudomonadati</taxon>
        <taxon>Bacteroidota</taxon>
        <taxon>Cytophagia</taxon>
        <taxon>Cytophagales</taxon>
        <taxon>Hymenobacteraceae</taxon>
        <taxon>Rufibacter</taxon>
    </lineage>
</organism>
<dbReference type="InterPro" id="IPR006674">
    <property type="entry name" value="HD_domain"/>
</dbReference>
<evidence type="ECO:0000313" key="3">
    <source>
        <dbReference type="Proteomes" id="UP000036458"/>
    </source>
</evidence>
<dbReference type="SUPFAM" id="SSF109604">
    <property type="entry name" value="HD-domain/PDEase-like"/>
    <property type="match status" value="1"/>
</dbReference>
<reference evidence="2 3" key="1">
    <citation type="submission" date="2015-01" db="EMBL/GenBank/DDBJ databases">
        <title>Rufibacter sp./DG31D/ whole genome sequencing.</title>
        <authorList>
            <person name="Kim M.K."/>
            <person name="Srinivasan S."/>
            <person name="Lee J.-J."/>
        </authorList>
    </citation>
    <scope>NUCLEOTIDE SEQUENCE [LARGE SCALE GENOMIC DNA]</scope>
    <source>
        <strain evidence="2 3">DG31D</strain>
    </source>
</reference>
<sequence length="187" mass="20841">MTREEAIQTLQHYTKGDSLLRHARTVELVMRAYAQKLNQDPELWGNTGLLHDADYEAHPTQHPHVITQLLRERGEEEMAHAISGHYSRWGVPHESLLDKGLLGCDEITGFVVACAQVRPQRLEGLEAKSVLKKLKQASFAASVDRGEVRLGAELMGVDLAEHIAFIIQALQPHAQELDLLPVSTEVS</sequence>
<keyword evidence="3" id="KW-1185">Reference proteome</keyword>
<protein>
    <submittedName>
        <fullName evidence="2">Metal-dependent phosphohydrolase</fullName>
    </submittedName>
</protein>
<proteinExistence type="predicted"/>
<feature type="domain" description="HD" evidence="1">
    <location>
        <begin position="20"/>
        <end position="90"/>
    </location>
</feature>
<dbReference type="PANTHER" id="PTHR38659:SF1">
    <property type="entry name" value="METAL DEPENDENT PHOSPHOHYDROLASE"/>
    <property type="match status" value="1"/>
</dbReference>
<evidence type="ECO:0000259" key="1">
    <source>
        <dbReference type="Pfam" id="PF01966"/>
    </source>
</evidence>
<dbReference type="EMBL" id="CP010777">
    <property type="protein sequence ID" value="AKQ44965.1"/>
    <property type="molecule type" value="Genomic_DNA"/>
</dbReference>
<dbReference type="RefSeq" id="WP_048919786.1">
    <property type="nucleotide sequence ID" value="NZ_CP010777.1"/>
</dbReference>
<dbReference type="PATRIC" id="fig|1379910.4.peg.841"/>
<dbReference type="Gene3D" id="1.10.3210.10">
    <property type="entry name" value="Hypothetical protein af1432"/>
    <property type="match status" value="1"/>
</dbReference>
<dbReference type="STRING" id="1379910.TH63_03890"/>